<evidence type="ECO:0000256" key="1">
    <source>
        <dbReference type="ARBA" id="ARBA00023002"/>
    </source>
</evidence>
<sequence>MIALNHPLASINGATNAISYHCDLLGPVTLIGAGADARKERINGTNTPK</sequence>
<dbReference type="Pfam" id="PF00742">
    <property type="entry name" value="Homoserine_dh"/>
    <property type="match status" value="1"/>
</dbReference>
<keyword evidence="1" id="KW-0560">Oxidoreductase</keyword>
<protein>
    <recommendedName>
        <fullName evidence="2">Homoserine dehydrogenase catalytic domain-containing protein</fullName>
    </recommendedName>
</protein>
<name>A0A2N0QIH0_9GLOM</name>
<evidence type="ECO:0000313" key="4">
    <source>
        <dbReference type="Proteomes" id="UP000232688"/>
    </source>
</evidence>
<proteinExistence type="predicted"/>
<feature type="domain" description="Homoserine dehydrogenase catalytic" evidence="2">
    <location>
        <begin position="2"/>
        <end position="38"/>
    </location>
</feature>
<comment type="caution">
    <text evidence="3">The sequence shown here is derived from an EMBL/GenBank/DDBJ whole genome shotgun (WGS) entry which is preliminary data.</text>
</comment>
<dbReference type="VEuPathDB" id="FungiDB:RhiirA1_485178"/>
<dbReference type="EMBL" id="LLXH01008895">
    <property type="protein sequence ID" value="PKC50851.1"/>
    <property type="molecule type" value="Genomic_DNA"/>
</dbReference>
<gene>
    <name evidence="3" type="ORF">RhiirA1_485178</name>
</gene>
<dbReference type="GO" id="GO:0016491">
    <property type="term" value="F:oxidoreductase activity"/>
    <property type="evidence" value="ECO:0007669"/>
    <property type="project" value="UniProtKB-KW"/>
</dbReference>
<dbReference type="Proteomes" id="UP000232688">
    <property type="component" value="Unassembled WGS sequence"/>
</dbReference>
<dbReference type="AlphaFoldDB" id="A0A2N0QIH0"/>
<reference evidence="3 4" key="2">
    <citation type="submission" date="2017-10" db="EMBL/GenBank/DDBJ databases">
        <title>Genome analyses suggest a sexual origin of heterokaryosis in a supposedly ancient asexual fungus.</title>
        <authorList>
            <person name="Corradi N."/>
            <person name="Sedzielewska K."/>
            <person name="Noel J."/>
            <person name="Charron P."/>
            <person name="Farinelli L."/>
            <person name="Marton T."/>
            <person name="Kruger M."/>
            <person name="Pelin A."/>
            <person name="Brachmann A."/>
            <person name="Corradi N."/>
        </authorList>
    </citation>
    <scope>NUCLEOTIDE SEQUENCE [LARGE SCALE GENOMIC DNA]</scope>
    <source>
        <strain evidence="3 4">A1</strain>
    </source>
</reference>
<dbReference type="GO" id="GO:0006520">
    <property type="term" value="P:amino acid metabolic process"/>
    <property type="evidence" value="ECO:0007669"/>
    <property type="project" value="InterPro"/>
</dbReference>
<dbReference type="InterPro" id="IPR001342">
    <property type="entry name" value="HDH_cat"/>
</dbReference>
<dbReference type="Gene3D" id="3.30.360.10">
    <property type="entry name" value="Dihydrodipicolinate Reductase, domain 2"/>
    <property type="match status" value="1"/>
</dbReference>
<organism evidence="3 4">
    <name type="scientific">Rhizophagus irregularis</name>
    <dbReference type="NCBI Taxonomy" id="588596"/>
    <lineage>
        <taxon>Eukaryota</taxon>
        <taxon>Fungi</taxon>
        <taxon>Fungi incertae sedis</taxon>
        <taxon>Mucoromycota</taxon>
        <taxon>Glomeromycotina</taxon>
        <taxon>Glomeromycetes</taxon>
        <taxon>Glomerales</taxon>
        <taxon>Glomeraceae</taxon>
        <taxon>Rhizophagus</taxon>
    </lineage>
</organism>
<accession>A0A2N0QIH0</accession>
<evidence type="ECO:0000259" key="2">
    <source>
        <dbReference type="Pfam" id="PF00742"/>
    </source>
</evidence>
<evidence type="ECO:0000313" key="3">
    <source>
        <dbReference type="EMBL" id="PKC50851.1"/>
    </source>
</evidence>
<reference evidence="3 4" key="1">
    <citation type="submission" date="2017-10" db="EMBL/GenBank/DDBJ databases">
        <title>Extensive intraspecific genome diversity in a model arbuscular mycorrhizal fungus.</title>
        <authorList>
            <person name="Chen E.C.H."/>
            <person name="Morin E."/>
            <person name="Baudet D."/>
            <person name="Noel J."/>
            <person name="Ndikumana S."/>
            <person name="Charron P."/>
            <person name="St-Onge C."/>
            <person name="Giorgi J."/>
            <person name="Grigoriev I.V."/>
            <person name="Roux C."/>
            <person name="Martin F.M."/>
            <person name="Corradi N."/>
        </authorList>
    </citation>
    <scope>NUCLEOTIDE SEQUENCE [LARGE SCALE GENOMIC DNA]</scope>
    <source>
        <strain evidence="3 4">A1</strain>
    </source>
</reference>